<sequence length="805" mass="90450">MSTLALRTPPTRDMALRASRNHKPASVHSNRSTPSSPDKSSPSSCADLKHAFPSIYASMGLMERYHSKNNVSDWRTIASVFLSTYQSILAETAKFPGVDSSDSDLEECRACGVGLGKALEQHIQNLATHSDPTSLTLAFEHVKMTLAALEHLYQVSLLRSRQKKSLPKLPLDEGSDSSSVYHDAVSTTHSELRSATVLSPDAPPPSIITHAKSASMGSGSSVTLVNSSAISRVQEVPFPQSTVRIVGKPKVQASNPPPAKGRMSRKVVRPFNPQSDLPSYMLEEYDDPRLEPDDPKPAFQGLVFNIDGKPNAGSIQGFIRLLSSSQGITDQNLLNTLFTCFRDFTTPQEFFLHLQARFEEDSAREDDKAGQIECHAVRVRVLKLLLYWLDRHWKAGSDEDVLPDIKYFIQHRTQGVVPDKANLMVLLHQRLAAIEHINANANSTSEPRLNKSRAPKSPSKKKKKIKIKHRADPVIQLLAFNSEKNCRALSHQITLMISGMYQRVHPTDMASYWGLGPDEKKQYEKRKLTDGIVRNVLHVRDFEEALAVWVTYTVLKPYDEEQRVQLVSMWLSVAICCLDDRNYSSAFCVFNGVAHHAVRRMRDTVVKVPRQSKAQYHRLERFFSGRGNYSEVRSGMNNNTQAIVPLSAVLKHDMGVSRAVHPKKIDVKNDQEEQTELINLTGYEVMAKTVRTLGYCIPYPFAEDHATQEWLSGELNRFLDFSKVEDFHKRLEERSLKRQPEMKGKDKSYDPWQRVREKDMIVPLSPEEMAQGSAGGVLRTGLARSIKSFSLKQAAINLATRTSPR</sequence>
<feature type="compositionally biased region" description="Low complexity" evidence="3">
    <location>
        <begin position="29"/>
        <end position="44"/>
    </location>
</feature>
<feature type="domain" description="Ras-GEF" evidence="4">
    <location>
        <begin position="485"/>
        <end position="741"/>
    </location>
</feature>
<dbReference type="PROSITE" id="PS50212">
    <property type="entry name" value="RASGEF_NTER"/>
    <property type="match status" value="1"/>
</dbReference>
<keyword evidence="7" id="KW-1185">Reference proteome</keyword>
<evidence type="ECO:0000256" key="1">
    <source>
        <dbReference type="ARBA" id="ARBA00022658"/>
    </source>
</evidence>
<feature type="region of interest" description="Disordered" evidence="3">
    <location>
        <begin position="1"/>
        <end position="45"/>
    </location>
</feature>
<evidence type="ECO:0000313" key="6">
    <source>
        <dbReference type="EMBL" id="KAJ2930899.1"/>
    </source>
</evidence>
<dbReference type="GO" id="GO:0007264">
    <property type="term" value="P:small GTPase-mediated signal transduction"/>
    <property type="evidence" value="ECO:0007669"/>
    <property type="project" value="InterPro"/>
</dbReference>
<evidence type="ECO:0000259" key="4">
    <source>
        <dbReference type="PROSITE" id="PS50009"/>
    </source>
</evidence>
<dbReference type="GO" id="GO:0005085">
    <property type="term" value="F:guanyl-nucleotide exchange factor activity"/>
    <property type="evidence" value="ECO:0007669"/>
    <property type="project" value="UniProtKB-KW"/>
</dbReference>
<dbReference type="InterPro" id="IPR001895">
    <property type="entry name" value="RASGEF_cat_dom"/>
</dbReference>
<dbReference type="Pfam" id="PF00617">
    <property type="entry name" value="RasGEF"/>
    <property type="match status" value="1"/>
</dbReference>
<dbReference type="Gene3D" id="1.20.870.10">
    <property type="entry name" value="Son of sevenless (SoS) protein Chain: S domain 1"/>
    <property type="match status" value="1"/>
</dbReference>
<dbReference type="InterPro" id="IPR023578">
    <property type="entry name" value="Ras_GEF_dom_sf"/>
</dbReference>
<protein>
    <recommendedName>
        <fullName evidence="8">Ras GEF</fullName>
    </recommendedName>
</protein>
<feature type="compositionally biased region" description="Basic residues" evidence="3">
    <location>
        <begin position="450"/>
        <end position="465"/>
    </location>
</feature>
<keyword evidence="1 2" id="KW-0344">Guanine-nucleotide releasing factor</keyword>
<dbReference type="PANTHER" id="PTHR23113">
    <property type="entry name" value="GUANINE NUCLEOTIDE EXCHANGE FACTOR"/>
    <property type="match status" value="1"/>
</dbReference>
<reference evidence="6" key="1">
    <citation type="submission" date="2022-06" db="EMBL/GenBank/DDBJ databases">
        <title>Genome Sequence of Candolleomyces eurysporus.</title>
        <authorList>
            <person name="Buettner E."/>
        </authorList>
    </citation>
    <scope>NUCLEOTIDE SEQUENCE</scope>
    <source>
        <strain evidence="6">VTCC 930004</strain>
    </source>
</reference>
<evidence type="ECO:0000256" key="2">
    <source>
        <dbReference type="PROSITE-ProRule" id="PRU00168"/>
    </source>
</evidence>
<dbReference type="EMBL" id="JANBPK010000816">
    <property type="protein sequence ID" value="KAJ2930899.1"/>
    <property type="molecule type" value="Genomic_DNA"/>
</dbReference>
<dbReference type="Gene3D" id="1.10.840.10">
    <property type="entry name" value="Ras guanine-nucleotide exchange factors catalytic domain"/>
    <property type="match status" value="1"/>
</dbReference>
<feature type="non-terminal residue" evidence="6">
    <location>
        <position position="805"/>
    </location>
</feature>
<dbReference type="PROSITE" id="PS50009">
    <property type="entry name" value="RASGEF_CAT"/>
    <property type="match status" value="1"/>
</dbReference>
<dbReference type="InterPro" id="IPR036964">
    <property type="entry name" value="RASGEF_cat_dom_sf"/>
</dbReference>
<dbReference type="Pfam" id="PF00618">
    <property type="entry name" value="RasGEF_N"/>
    <property type="match status" value="1"/>
</dbReference>
<evidence type="ECO:0000313" key="7">
    <source>
        <dbReference type="Proteomes" id="UP001140091"/>
    </source>
</evidence>
<evidence type="ECO:0000256" key="3">
    <source>
        <dbReference type="SAM" id="MobiDB-lite"/>
    </source>
</evidence>
<proteinExistence type="predicted"/>
<dbReference type="SMART" id="SM00229">
    <property type="entry name" value="RasGEFN"/>
    <property type="match status" value="1"/>
</dbReference>
<organism evidence="6 7">
    <name type="scientific">Candolleomyces eurysporus</name>
    <dbReference type="NCBI Taxonomy" id="2828524"/>
    <lineage>
        <taxon>Eukaryota</taxon>
        <taxon>Fungi</taxon>
        <taxon>Dikarya</taxon>
        <taxon>Basidiomycota</taxon>
        <taxon>Agaricomycotina</taxon>
        <taxon>Agaricomycetes</taxon>
        <taxon>Agaricomycetidae</taxon>
        <taxon>Agaricales</taxon>
        <taxon>Agaricineae</taxon>
        <taxon>Psathyrellaceae</taxon>
        <taxon>Candolleomyces</taxon>
    </lineage>
</organism>
<dbReference type="SMART" id="SM00147">
    <property type="entry name" value="RasGEF"/>
    <property type="match status" value="1"/>
</dbReference>
<dbReference type="InterPro" id="IPR008937">
    <property type="entry name" value="Ras-like_GEF"/>
</dbReference>
<dbReference type="SUPFAM" id="SSF48366">
    <property type="entry name" value="Ras GEF"/>
    <property type="match status" value="1"/>
</dbReference>
<gene>
    <name evidence="6" type="ORF">H1R20_g6190</name>
</gene>
<dbReference type="OrthoDB" id="546434at2759"/>
<feature type="region of interest" description="Disordered" evidence="3">
    <location>
        <begin position="442"/>
        <end position="465"/>
    </location>
</feature>
<evidence type="ECO:0008006" key="8">
    <source>
        <dbReference type="Google" id="ProtNLM"/>
    </source>
</evidence>
<dbReference type="PANTHER" id="PTHR23113:SF99">
    <property type="entry name" value="RASGEF DOMAIN-CONTAINING PROTEIN"/>
    <property type="match status" value="1"/>
</dbReference>
<feature type="domain" description="N-terminal Ras-GEF" evidence="5">
    <location>
        <begin position="306"/>
        <end position="432"/>
    </location>
</feature>
<dbReference type="InterPro" id="IPR000651">
    <property type="entry name" value="Ras-like_Gua-exchang_fac_N"/>
</dbReference>
<name>A0A9W8JDN0_9AGAR</name>
<dbReference type="CDD" id="cd06224">
    <property type="entry name" value="REM"/>
    <property type="match status" value="1"/>
</dbReference>
<dbReference type="Proteomes" id="UP001140091">
    <property type="component" value="Unassembled WGS sequence"/>
</dbReference>
<evidence type="ECO:0000259" key="5">
    <source>
        <dbReference type="PROSITE" id="PS50212"/>
    </source>
</evidence>
<comment type="caution">
    <text evidence="6">The sequence shown here is derived from an EMBL/GenBank/DDBJ whole genome shotgun (WGS) entry which is preliminary data.</text>
</comment>
<accession>A0A9W8JDN0</accession>
<dbReference type="AlphaFoldDB" id="A0A9W8JDN0"/>